<dbReference type="Gene3D" id="3.50.50.60">
    <property type="entry name" value="FAD/NAD(P)-binding domain"/>
    <property type="match status" value="1"/>
</dbReference>
<dbReference type="OrthoDB" id="337830at2"/>
<evidence type="ECO:0000259" key="1">
    <source>
        <dbReference type="Pfam" id="PF01593"/>
    </source>
</evidence>
<dbReference type="EMBL" id="PDCP01000019">
    <property type="protein sequence ID" value="PEG38536.1"/>
    <property type="molecule type" value="Genomic_DNA"/>
</dbReference>
<dbReference type="PANTHER" id="PTHR10742:SF410">
    <property type="entry name" value="LYSINE-SPECIFIC HISTONE DEMETHYLASE 2"/>
    <property type="match status" value="1"/>
</dbReference>
<name>A0A2A7N3R2_MYCAG</name>
<evidence type="ECO:0000313" key="5">
    <source>
        <dbReference type="Proteomes" id="UP000465302"/>
    </source>
</evidence>
<dbReference type="SUPFAM" id="SSF51905">
    <property type="entry name" value="FAD/NAD(P)-binding domain"/>
    <property type="match status" value="1"/>
</dbReference>
<proteinExistence type="predicted"/>
<dbReference type="Pfam" id="PF01593">
    <property type="entry name" value="Amino_oxidase"/>
    <property type="match status" value="1"/>
</dbReference>
<dbReference type="GO" id="GO:0016491">
    <property type="term" value="F:oxidoreductase activity"/>
    <property type="evidence" value="ECO:0007669"/>
    <property type="project" value="InterPro"/>
</dbReference>
<evidence type="ECO:0000313" key="3">
    <source>
        <dbReference type="EMBL" id="PEG38536.1"/>
    </source>
</evidence>
<dbReference type="RefSeq" id="WP_097940415.1">
    <property type="nucleotide sequence ID" value="NZ_BLKS01000001.1"/>
</dbReference>
<sequence>MTEIVGPVDRVIVVGAGIAGLAAATRLSQAGVTCVVLEARDRIGGRLHTIDLAGTPVDPGGSWIHHPIGNPLTALCDSHGILRDPGDPIPSLSAYDQAERRRLGRDELEKDILTEADAFWDGIEALGFRLEPDATALDGIDAFIADRGHTGAVARRLRQELLAEVEADAADRADNESLRYVATDEVFEGDLFGDLPRDGYRSVIGALARGLDIRTGIEVSSVEVRGDSVHVGCADGSAESASHAVVTLPLSTASAVPALRLPALVR</sequence>
<organism evidence="3 4">
    <name type="scientific">Mycolicibacterium agri</name>
    <name type="common">Mycobacterium agri</name>
    <dbReference type="NCBI Taxonomy" id="36811"/>
    <lineage>
        <taxon>Bacteria</taxon>
        <taxon>Bacillati</taxon>
        <taxon>Actinomycetota</taxon>
        <taxon>Actinomycetes</taxon>
        <taxon>Mycobacteriales</taxon>
        <taxon>Mycobacteriaceae</taxon>
        <taxon>Mycolicibacterium</taxon>
    </lineage>
</organism>
<protein>
    <recommendedName>
        <fullName evidence="1">Amine oxidase domain-containing protein</fullName>
    </recommendedName>
</protein>
<dbReference type="AlphaFoldDB" id="A0A2A7N3R2"/>
<keyword evidence="4" id="KW-1185">Reference proteome</keyword>
<evidence type="ECO:0000313" key="4">
    <source>
        <dbReference type="Proteomes" id="UP000220914"/>
    </source>
</evidence>
<dbReference type="InterPro" id="IPR002937">
    <property type="entry name" value="Amino_oxidase"/>
</dbReference>
<feature type="domain" description="Amine oxidase" evidence="1">
    <location>
        <begin position="18"/>
        <end position="254"/>
    </location>
</feature>
<reference evidence="2" key="3">
    <citation type="submission" date="2020-02" db="EMBL/GenBank/DDBJ databases">
        <authorList>
            <person name="Matsumoto Y."/>
            <person name="Motooka D."/>
            <person name="Nakamura S."/>
        </authorList>
    </citation>
    <scope>NUCLEOTIDE SEQUENCE</scope>
    <source>
        <strain evidence="2">JCM 6377</strain>
    </source>
</reference>
<accession>A0A2A7N3R2</accession>
<dbReference type="EMBL" id="BLKS01000001">
    <property type="protein sequence ID" value="GFG53616.1"/>
    <property type="molecule type" value="Genomic_DNA"/>
</dbReference>
<dbReference type="Proteomes" id="UP000220914">
    <property type="component" value="Unassembled WGS sequence"/>
</dbReference>
<dbReference type="InterPro" id="IPR050281">
    <property type="entry name" value="Flavin_monoamine_oxidase"/>
</dbReference>
<evidence type="ECO:0000313" key="2">
    <source>
        <dbReference type="EMBL" id="GFG53616.1"/>
    </source>
</evidence>
<reference evidence="2 5" key="2">
    <citation type="journal article" date="2019" name="Emerg. Microbes Infect.">
        <title>Comprehensive subspecies identification of 175 nontuberculous mycobacteria species based on 7547 genomic profiles.</title>
        <authorList>
            <person name="Matsumoto Y."/>
            <person name="Kinjo T."/>
            <person name="Motooka D."/>
            <person name="Nabeya D."/>
            <person name="Jung N."/>
            <person name="Uechi K."/>
            <person name="Horii T."/>
            <person name="Iida T."/>
            <person name="Fujita J."/>
            <person name="Nakamura S."/>
        </authorList>
    </citation>
    <scope>NUCLEOTIDE SEQUENCE [LARGE SCALE GENOMIC DNA]</scope>
    <source>
        <strain evidence="2 5">JCM 6377</strain>
    </source>
</reference>
<dbReference type="Proteomes" id="UP000465302">
    <property type="component" value="Unassembled WGS sequence"/>
</dbReference>
<comment type="caution">
    <text evidence="3">The sequence shown here is derived from an EMBL/GenBank/DDBJ whole genome shotgun (WGS) entry which is preliminary data.</text>
</comment>
<gene>
    <name evidence="3" type="ORF">CQY20_12540</name>
    <name evidence="2" type="ORF">MAGR_50570</name>
</gene>
<reference evidence="3 4" key="1">
    <citation type="submission" date="2017-10" db="EMBL/GenBank/DDBJ databases">
        <title>The new phylogeny of genus Mycobacterium.</title>
        <authorList>
            <person name="Tortoli E."/>
            <person name="Trovato A."/>
            <person name="Cirillo D.M."/>
        </authorList>
    </citation>
    <scope>NUCLEOTIDE SEQUENCE [LARGE SCALE GENOMIC DNA]</scope>
    <source>
        <strain evidence="3 4">CCUG37673</strain>
    </source>
</reference>
<dbReference type="InterPro" id="IPR036188">
    <property type="entry name" value="FAD/NAD-bd_sf"/>
</dbReference>
<dbReference type="PANTHER" id="PTHR10742">
    <property type="entry name" value="FLAVIN MONOAMINE OXIDASE"/>
    <property type="match status" value="1"/>
</dbReference>